<evidence type="ECO:0000313" key="2">
    <source>
        <dbReference type="EMBL" id="MFC4219322.1"/>
    </source>
</evidence>
<keyword evidence="2" id="KW-0540">Nuclease</keyword>
<dbReference type="Gene3D" id="3.40.960.10">
    <property type="entry name" value="VSR Endonuclease"/>
    <property type="match status" value="1"/>
</dbReference>
<evidence type="ECO:0000259" key="1">
    <source>
        <dbReference type="Pfam" id="PF04480"/>
    </source>
</evidence>
<proteinExistence type="predicted"/>
<dbReference type="InterPro" id="IPR047216">
    <property type="entry name" value="Endonuclease_DUF559_bact"/>
</dbReference>
<comment type="caution">
    <text evidence="2">The sequence shown here is derived from an EMBL/GenBank/DDBJ whole genome shotgun (WGS) entry which is preliminary data.</text>
</comment>
<dbReference type="InterPro" id="IPR011335">
    <property type="entry name" value="Restrct_endonuc-II-like"/>
</dbReference>
<feature type="domain" description="DUF559" evidence="1">
    <location>
        <begin position="10"/>
        <end position="117"/>
    </location>
</feature>
<dbReference type="PANTHER" id="PTHR38590:SF1">
    <property type="entry name" value="BLL0828 PROTEIN"/>
    <property type="match status" value="1"/>
</dbReference>
<dbReference type="CDD" id="cd01038">
    <property type="entry name" value="Endonuclease_DUF559"/>
    <property type="match status" value="1"/>
</dbReference>
<dbReference type="InterPro" id="IPR007569">
    <property type="entry name" value="DUF559"/>
</dbReference>
<keyword evidence="2" id="KW-0255">Endonuclease</keyword>
<dbReference type="SUPFAM" id="SSF52980">
    <property type="entry name" value="Restriction endonuclease-like"/>
    <property type="match status" value="1"/>
</dbReference>
<organism evidence="2 3">
    <name type="scientific">Flagellimonas marina</name>
    <dbReference type="NCBI Taxonomy" id="1775168"/>
    <lineage>
        <taxon>Bacteria</taxon>
        <taxon>Pseudomonadati</taxon>
        <taxon>Bacteroidota</taxon>
        <taxon>Flavobacteriia</taxon>
        <taxon>Flavobacteriales</taxon>
        <taxon>Flavobacteriaceae</taxon>
        <taxon>Flagellimonas</taxon>
    </lineage>
</organism>
<dbReference type="RefSeq" id="WP_207096795.1">
    <property type="nucleotide sequence ID" value="NZ_JBHSCL010000004.1"/>
</dbReference>
<dbReference type="GO" id="GO:0004519">
    <property type="term" value="F:endonuclease activity"/>
    <property type="evidence" value="ECO:0007669"/>
    <property type="project" value="UniProtKB-KW"/>
</dbReference>
<sequence>MKKRIHSRKELQAYRKQLRKNLTPAEAFLWRHLKAKKLCGRRFNRQHSIKNYIVDFYCAAEKLVIELDGAVHFTPQAQEYDRKRTEVLNELGFTVIRFENKMVFENLDSVLLEISEHFQQNPEGSSLNKGGEL</sequence>
<reference evidence="3" key="1">
    <citation type="journal article" date="2019" name="Int. J. Syst. Evol. Microbiol.">
        <title>The Global Catalogue of Microorganisms (GCM) 10K type strain sequencing project: providing services to taxonomists for standard genome sequencing and annotation.</title>
        <authorList>
            <consortium name="The Broad Institute Genomics Platform"/>
            <consortium name="The Broad Institute Genome Sequencing Center for Infectious Disease"/>
            <person name="Wu L."/>
            <person name="Ma J."/>
        </authorList>
    </citation>
    <scope>NUCLEOTIDE SEQUENCE [LARGE SCALE GENOMIC DNA]</scope>
    <source>
        <strain evidence="3">CGMCC 1.15774</strain>
    </source>
</reference>
<name>A0ABV8PH24_9FLAO</name>
<dbReference type="Proteomes" id="UP001595841">
    <property type="component" value="Unassembled WGS sequence"/>
</dbReference>
<keyword evidence="2" id="KW-0378">Hydrolase</keyword>
<dbReference type="EMBL" id="JBHSCL010000004">
    <property type="protein sequence ID" value="MFC4219322.1"/>
    <property type="molecule type" value="Genomic_DNA"/>
</dbReference>
<keyword evidence="3" id="KW-1185">Reference proteome</keyword>
<dbReference type="PANTHER" id="PTHR38590">
    <property type="entry name" value="BLL0828 PROTEIN"/>
    <property type="match status" value="1"/>
</dbReference>
<protein>
    <submittedName>
        <fullName evidence="2">Endonuclease domain-containing protein</fullName>
    </submittedName>
</protein>
<accession>A0ABV8PH24</accession>
<dbReference type="Pfam" id="PF04480">
    <property type="entry name" value="DUF559"/>
    <property type="match status" value="1"/>
</dbReference>
<evidence type="ECO:0000313" key="3">
    <source>
        <dbReference type="Proteomes" id="UP001595841"/>
    </source>
</evidence>
<gene>
    <name evidence="2" type="ORF">ACFOWS_04220</name>
</gene>